<dbReference type="AlphaFoldDB" id="A0A4R5QB14"/>
<keyword evidence="9" id="KW-1185">Reference proteome</keyword>
<evidence type="ECO:0000313" key="9">
    <source>
        <dbReference type="Proteomes" id="UP000295096"/>
    </source>
</evidence>
<accession>A0A4R5QB14</accession>
<dbReference type="InterPro" id="IPR013249">
    <property type="entry name" value="RNA_pol_sigma70_r4_t2"/>
</dbReference>
<name>A0A4R5QB14_9PROT</name>
<keyword evidence="3" id="KW-0731">Sigma factor</keyword>
<dbReference type="OrthoDB" id="7041663at2"/>
<evidence type="ECO:0000259" key="6">
    <source>
        <dbReference type="Pfam" id="PF04542"/>
    </source>
</evidence>
<keyword evidence="5" id="KW-0804">Transcription</keyword>
<dbReference type="PANTHER" id="PTHR43133">
    <property type="entry name" value="RNA POLYMERASE ECF-TYPE SIGMA FACTO"/>
    <property type="match status" value="1"/>
</dbReference>
<gene>
    <name evidence="8" type="ORF">E2C06_25805</name>
</gene>
<dbReference type="GO" id="GO:0016987">
    <property type="term" value="F:sigma factor activity"/>
    <property type="evidence" value="ECO:0007669"/>
    <property type="project" value="UniProtKB-KW"/>
</dbReference>
<evidence type="ECO:0000259" key="7">
    <source>
        <dbReference type="Pfam" id="PF08281"/>
    </source>
</evidence>
<dbReference type="Gene3D" id="1.10.1740.10">
    <property type="match status" value="1"/>
</dbReference>
<feature type="domain" description="RNA polymerase sigma factor 70 region 4 type 2" evidence="7">
    <location>
        <begin position="111"/>
        <end position="162"/>
    </location>
</feature>
<dbReference type="InterPro" id="IPR007627">
    <property type="entry name" value="RNA_pol_sigma70_r2"/>
</dbReference>
<dbReference type="SUPFAM" id="SSF88659">
    <property type="entry name" value="Sigma3 and sigma4 domains of RNA polymerase sigma factors"/>
    <property type="match status" value="1"/>
</dbReference>
<evidence type="ECO:0000256" key="5">
    <source>
        <dbReference type="ARBA" id="ARBA00023163"/>
    </source>
</evidence>
<comment type="similarity">
    <text evidence="1">Belongs to the sigma-70 factor family. ECF subfamily.</text>
</comment>
<dbReference type="Pfam" id="PF08281">
    <property type="entry name" value="Sigma70_r4_2"/>
    <property type="match status" value="1"/>
</dbReference>
<dbReference type="Pfam" id="PF04542">
    <property type="entry name" value="Sigma70_r2"/>
    <property type="match status" value="1"/>
</dbReference>
<feature type="domain" description="RNA polymerase sigma-70 region 2" evidence="6">
    <location>
        <begin position="16"/>
        <end position="81"/>
    </location>
</feature>
<proteinExistence type="inferred from homology"/>
<dbReference type="InterPro" id="IPR013325">
    <property type="entry name" value="RNA_pol_sigma_r2"/>
</dbReference>
<protein>
    <submittedName>
        <fullName evidence="8">Sigma-70 family RNA polymerase sigma factor</fullName>
    </submittedName>
</protein>
<dbReference type="Gene3D" id="1.10.10.10">
    <property type="entry name" value="Winged helix-like DNA-binding domain superfamily/Winged helix DNA-binding domain"/>
    <property type="match status" value="1"/>
</dbReference>
<dbReference type="PANTHER" id="PTHR43133:SF58">
    <property type="entry name" value="ECF RNA POLYMERASE SIGMA FACTOR SIGD"/>
    <property type="match status" value="1"/>
</dbReference>
<dbReference type="InterPro" id="IPR013324">
    <property type="entry name" value="RNA_pol_sigma_r3/r4-like"/>
</dbReference>
<dbReference type="NCBIfam" id="TIGR02937">
    <property type="entry name" value="sigma70-ECF"/>
    <property type="match status" value="1"/>
</dbReference>
<evidence type="ECO:0000256" key="1">
    <source>
        <dbReference type="ARBA" id="ARBA00010641"/>
    </source>
</evidence>
<dbReference type="GO" id="GO:0006352">
    <property type="term" value="P:DNA-templated transcription initiation"/>
    <property type="evidence" value="ECO:0007669"/>
    <property type="project" value="InterPro"/>
</dbReference>
<comment type="caution">
    <text evidence="8">The sequence shown here is derived from an EMBL/GenBank/DDBJ whole genome shotgun (WGS) entry which is preliminary data.</text>
</comment>
<reference evidence="8 9" key="1">
    <citation type="journal article" date="2016" name="J. Microbiol.">
        <title>Dankookia rubra gen. nov., sp. nov., an alphaproteobacterium isolated from sediment of a shallow stream.</title>
        <authorList>
            <person name="Kim W.H."/>
            <person name="Kim D.H."/>
            <person name="Kang K."/>
            <person name="Ahn T.Y."/>
        </authorList>
    </citation>
    <scope>NUCLEOTIDE SEQUENCE [LARGE SCALE GENOMIC DNA]</scope>
    <source>
        <strain evidence="8 9">JCM30602</strain>
    </source>
</reference>
<evidence type="ECO:0000256" key="3">
    <source>
        <dbReference type="ARBA" id="ARBA00023082"/>
    </source>
</evidence>
<dbReference type="InterPro" id="IPR036388">
    <property type="entry name" value="WH-like_DNA-bd_sf"/>
</dbReference>
<dbReference type="InterPro" id="IPR014284">
    <property type="entry name" value="RNA_pol_sigma-70_dom"/>
</dbReference>
<dbReference type="EMBL" id="SMSJ01000055">
    <property type="protein sequence ID" value="TDH59758.1"/>
    <property type="molecule type" value="Genomic_DNA"/>
</dbReference>
<dbReference type="Proteomes" id="UP000295096">
    <property type="component" value="Unassembled WGS sequence"/>
</dbReference>
<dbReference type="InterPro" id="IPR039425">
    <property type="entry name" value="RNA_pol_sigma-70-like"/>
</dbReference>
<evidence type="ECO:0000313" key="8">
    <source>
        <dbReference type="EMBL" id="TDH59758.1"/>
    </source>
</evidence>
<sequence length="171" mass="18726">MLAAQAGDARAYDRLLRAALPLLRGIAGRRIADAAEAEDAVQDTLLTLHRIRHSWDPTRPVRPWLATLCERRCIDRLRRAQALRRAVPLRDLSEHATAEPARATGELAAAELRRAIATLPRAQRDALTLAKLAELPVAEAAARSGLTPGSVKVATHRAIRSLRRILLPRAA</sequence>
<dbReference type="GO" id="GO:0003677">
    <property type="term" value="F:DNA binding"/>
    <property type="evidence" value="ECO:0007669"/>
    <property type="project" value="UniProtKB-KW"/>
</dbReference>
<keyword evidence="2" id="KW-0805">Transcription regulation</keyword>
<dbReference type="SUPFAM" id="SSF88946">
    <property type="entry name" value="Sigma2 domain of RNA polymerase sigma factors"/>
    <property type="match status" value="1"/>
</dbReference>
<keyword evidence="4" id="KW-0238">DNA-binding</keyword>
<organism evidence="8 9">
    <name type="scientific">Dankookia rubra</name>
    <dbReference type="NCBI Taxonomy" id="1442381"/>
    <lineage>
        <taxon>Bacteria</taxon>
        <taxon>Pseudomonadati</taxon>
        <taxon>Pseudomonadota</taxon>
        <taxon>Alphaproteobacteria</taxon>
        <taxon>Acetobacterales</taxon>
        <taxon>Roseomonadaceae</taxon>
        <taxon>Dankookia</taxon>
    </lineage>
</organism>
<evidence type="ECO:0000256" key="2">
    <source>
        <dbReference type="ARBA" id="ARBA00023015"/>
    </source>
</evidence>
<evidence type="ECO:0000256" key="4">
    <source>
        <dbReference type="ARBA" id="ARBA00023125"/>
    </source>
</evidence>